<accession>D4BEN5</accession>
<evidence type="ECO:0000313" key="1">
    <source>
        <dbReference type="EMBL" id="EFE07364.1"/>
    </source>
</evidence>
<gene>
    <name evidence="1" type="ORF">CIT292_09248</name>
</gene>
<evidence type="ECO:0000313" key="2">
    <source>
        <dbReference type="Proteomes" id="UP000003880"/>
    </source>
</evidence>
<reference evidence="1 2" key="1">
    <citation type="submission" date="2010-02" db="EMBL/GenBank/DDBJ databases">
        <authorList>
            <person name="Weinstock G."/>
            <person name="Sodergren E."/>
            <person name="Clifton S."/>
            <person name="Fulton L."/>
            <person name="Fulton B."/>
            <person name="Courtney L."/>
            <person name="Fronick C."/>
            <person name="Harrison M."/>
            <person name="Strong C."/>
            <person name="Farmer C."/>
            <person name="Delahaunty K."/>
            <person name="Markovic C."/>
            <person name="Hall O."/>
            <person name="Minx P."/>
            <person name="Tomlinson C."/>
            <person name="Mitreva M."/>
            <person name="Nelson J."/>
            <person name="Hou S."/>
            <person name="Wollam A."/>
            <person name="Pepin K.H."/>
            <person name="Johnson M."/>
            <person name="Bhonagiri V."/>
            <person name="Zhang X."/>
            <person name="Suruliraj S."/>
            <person name="Warren W."/>
            <person name="Chinwalla A."/>
            <person name="Mardis E.R."/>
            <person name="Wilson R.K."/>
        </authorList>
    </citation>
    <scope>NUCLEOTIDE SEQUENCE [LARGE SCALE GENOMIC DNA]</scope>
    <source>
        <strain evidence="1 2">ATCC 29220</strain>
    </source>
</reference>
<name>D4BEN5_9ENTR</name>
<dbReference type="HOGENOM" id="CLU_3287096_0_0_6"/>
<protein>
    <submittedName>
        <fullName evidence="1">Uncharacterized protein</fullName>
    </submittedName>
</protein>
<sequence>MLSSAAKADLPVTCLAGFFLFSSVGLATGSGVHDDYDNCQ</sequence>
<dbReference type="Proteomes" id="UP000003880">
    <property type="component" value="Unassembled WGS sequence"/>
</dbReference>
<dbReference type="AlphaFoldDB" id="D4BEN5"/>
<comment type="caution">
    <text evidence="1">The sequence shown here is derived from an EMBL/GenBank/DDBJ whole genome shotgun (WGS) entry which is preliminary data.</text>
</comment>
<organism evidence="1 2">
    <name type="scientific">Citrobacter youngae ATCC 29220</name>
    <dbReference type="NCBI Taxonomy" id="500640"/>
    <lineage>
        <taxon>Bacteria</taxon>
        <taxon>Pseudomonadati</taxon>
        <taxon>Pseudomonadota</taxon>
        <taxon>Gammaproteobacteria</taxon>
        <taxon>Enterobacterales</taxon>
        <taxon>Enterobacteriaceae</taxon>
        <taxon>Citrobacter</taxon>
        <taxon>Citrobacter freundii complex</taxon>
    </lineage>
</organism>
<dbReference type="EMBL" id="ABWL02000016">
    <property type="protein sequence ID" value="EFE07364.1"/>
    <property type="molecule type" value="Genomic_DNA"/>
</dbReference>
<proteinExistence type="predicted"/>